<evidence type="ECO:0000313" key="9">
    <source>
        <dbReference type="RefSeq" id="XP_014472066.1"/>
    </source>
</evidence>
<dbReference type="GeneID" id="106743067"/>
<evidence type="ECO:0000313" key="7">
    <source>
        <dbReference type="RefSeq" id="XP_014472064.1"/>
    </source>
</evidence>
<dbReference type="RefSeq" id="XP_014472060.1">
    <property type="nucleotide sequence ID" value="XM_014616574.1"/>
</dbReference>
<reference evidence="3 4" key="1">
    <citation type="submission" date="2025-04" db="UniProtKB">
        <authorList>
            <consortium name="RefSeq"/>
        </authorList>
    </citation>
    <scope>IDENTIFICATION</scope>
</reference>
<gene>
    <name evidence="3 4 5 6 7 8 9" type="primary">LOC106743067</name>
</gene>
<dbReference type="RefSeq" id="XP_014472065.1">
    <property type="nucleotide sequence ID" value="XM_014616579.1"/>
</dbReference>
<dbReference type="PANTHER" id="PTHR21115:SF0">
    <property type="entry name" value="GH06117P-RELATED"/>
    <property type="match status" value="1"/>
</dbReference>
<dbReference type="KEGG" id="dqu:106743067"/>
<evidence type="ECO:0000313" key="2">
    <source>
        <dbReference type="Proteomes" id="UP000515204"/>
    </source>
</evidence>
<dbReference type="RefSeq" id="XP_014472062.1">
    <property type="nucleotide sequence ID" value="XM_014616576.1"/>
</dbReference>
<dbReference type="RefSeq" id="XP_014472064.1">
    <property type="nucleotide sequence ID" value="XM_014616578.1"/>
</dbReference>
<evidence type="ECO:0000313" key="4">
    <source>
        <dbReference type="RefSeq" id="XP_014472061.1"/>
    </source>
</evidence>
<dbReference type="RefSeq" id="XP_014472061.1">
    <property type="nucleotide sequence ID" value="XM_014616575.1"/>
</dbReference>
<dbReference type="RefSeq" id="XP_014472066.1">
    <property type="nucleotide sequence ID" value="XM_014616580.1"/>
</dbReference>
<dbReference type="PANTHER" id="PTHR21115">
    <property type="entry name" value="GH06117P-RELATED"/>
    <property type="match status" value="1"/>
</dbReference>
<organism evidence="2 9">
    <name type="scientific">Dinoponera quadriceps</name>
    <name type="common">South American ant</name>
    <dbReference type="NCBI Taxonomy" id="609295"/>
    <lineage>
        <taxon>Eukaryota</taxon>
        <taxon>Metazoa</taxon>
        <taxon>Ecdysozoa</taxon>
        <taxon>Arthropoda</taxon>
        <taxon>Hexapoda</taxon>
        <taxon>Insecta</taxon>
        <taxon>Pterygota</taxon>
        <taxon>Neoptera</taxon>
        <taxon>Endopterygota</taxon>
        <taxon>Hymenoptera</taxon>
        <taxon>Apocrita</taxon>
        <taxon>Aculeata</taxon>
        <taxon>Formicoidea</taxon>
        <taxon>Formicidae</taxon>
        <taxon>Ponerinae</taxon>
        <taxon>Ponerini</taxon>
        <taxon>Dinoponera</taxon>
    </lineage>
</organism>
<sequence length="698" mass="78788">MAVNNEVVPDQNFEDMKSLAIEQQQCFYEHLCDCMKYQFDEHKYLKQNIGYACYGPPNNENTDAIESNVHYNTENQNEDADITDTVDYNDKAKAVIDKIYHKICEYTIGTNCNEPIYFTIIYNVVVCSKPKKSKEEIDETEERDDKGFVVIPIPIFKIWRKKEIKGTEKKAKKEKEAAKKLLKTDEEYEIWYIDTTGRIYKDWADYKTNNNLFECTMVLPKDGLYQPDPSCPITEDYSTVWLEIMDSPACSLASQICSGVDIASAITGTGAAVLGVASLFTPLAPVVAVTGLVATGTTAVWAMARGTQQLIDRSTHEESINPLDRDAFPQWLTITGSVFGLGAIGGAAAISTAVSRGMTVNTAARLAFNTVQGSNLFLNGVGIVYQGYCMVDRYNTDETISWFDAVSMATHLMFFAGTVVNIQFAGDIIESNQNRIIDDYRDTLRSKNLRKKFNRIKRRATANNSCKMSENAEVIRYIKNRIQLLSSDPNASTSVVDNRSSINPMTENVKPNIIIRTIENGILVINGIALLDAVEFVMQLIRTGIPTDSNEDNRSDLESYESDLGTAQLCSLLDRLLSTHNLNISDFGPVNMSELLPLLREMHSLNVDGDLLQKIFSIAMKLIRLSRSPKEFLFKTMRLIWLYCKTNLRQWGITTCLRRQSIAGFKILRMIITALFESDRLDNLYIAFEKWMDHLMIS</sequence>
<evidence type="ECO:0000313" key="5">
    <source>
        <dbReference type="RefSeq" id="XP_014472062.1"/>
    </source>
</evidence>
<dbReference type="OrthoDB" id="6512497at2759"/>
<evidence type="ECO:0000313" key="8">
    <source>
        <dbReference type="RefSeq" id="XP_014472065.1"/>
    </source>
</evidence>
<dbReference type="InterPro" id="IPR031962">
    <property type="entry name" value="DUF4781"/>
</dbReference>
<protein>
    <submittedName>
        <fullName evidence="3 4">Uncharacterized protein LOC106743067</fullName>
    </submittedName>
</protein>
<accession>A0A6P3X129</accession>
<evidence type="ECO:0000259" key="1">
    <source>
        <dbReference type="Pfam" id="PF16013"/>
    </source>
</evidence>
<dbReference type="Pfam" id="PF16013">
    <property type="entry name" value="DUF4781"/>
    <property type="match status" value="1"/>
</dbReference>
<dbReference type="RefSeq" id="XP_014472063.1">
    <property type="nucleotide sequence ID" value="XM_014616577.1"/>
</dbReference>
<proteinExistence type="predicted"/>
<dbReference type="Proteomes" id="UP000515204">
    <property type="component" value="Unplaced"/>
</dbReference>
<dbReference type="AlphaFoldDB" id="A0A6P3X129"/>
<evidence type="ECO:0000313" key="6">
    <source>
        <dbReference type="RefSeq" id="XP_014472063.1"/>
    </source>
</evidence>
<keyword evidence="2" id="KW-1185">Reference proteome</keyword>
<feature type="domain" description="DUF4781" evidence="1">
    <location>
        <begin position="153"/>
        <end position="478"/>
    </location>
</feature>
<name>A0A6P3X129_DINQU</name>
<evidence type="ECO:0000313" key="3">
    <source>
        <dbReference type="RefSeq" id="XP_014472060.1"/>
    </source>
</evidence>